<evidence type="ECO:0000313" key="2">
    <source>
        <dbReference type="Proteomes" id="UP001164250"/>
    </source>
</evidence>
<comment type="caution">
    <text evidence="1">The sequence shown here is derived from an EMBL/GenBank/DDBJ whole genome shotgun (WGS) entry which is preliminary data.</text>
</comment>
<dbReference type="EMBL" id="CM047899">
    <property type="protein sequence ID" value="KAJ0103179.1"/>
    <property type="molecule type" value="Genomic_DNA"/>
</dbReference>
<dbReference type="Proteomes" id="UP001164250">
    <property type="component" value="Chromosome 3"/>
</dbReference>
<proteinExistence type="predicted"/>
<reference evidence="2" key="1">
    <citation type="journal article" date="2023" name="G3 (Bethesda)">
        <title>Genome assembly and association tests identify interacting loci associated with vigor, precocity, and sex in interspecific pistachio rootstocks.</title>
        <authorList>
            <person name="Palmer W."/>
            <person name="Jacygrad E."/>
            <person name="Sagayaradj S."/>
            <person name="Cavanaugh K."/>
            <person name="Han R."/>
            <person name="Bertier L."/>
            <person name="Beede B."/>
            <person name="Kafkas S."/>
            <person name="Golino D."/>
            <person name="Preece J."/>
            <person name="Michelmore R."/>
        </authorList>
    </citation>
    <scope>NUCLEOTIDE SEQUENCE [LARGE SCALE GENOMIC DNA]</scope>
</reference>
<gene>
    <name evidence="1" type="ORF">Patl1_03777</name>
</gene>
<evidence type="ECO:0000313" key="1">
    <source>
        <dbReference type="EMBL" id="KAJ0103179.1"/>
    </source>
</evidence>
<name>A0ACC1BW66_9ROSI</name>
<protein>
    <submittedName>
        <fullName evidence="1">Uncharacterized protein</fullName>
    </submittedName>
</protein>
<accession>A0ACC1BW66</accession>
<organism evidence="1 2">
    <name type="scientific">Pistacia atlantica</name>
    <dbReference type="NCBI Taxonomy" id="434234"/>
    <lineage>
        <taxon>Eukaryota</taxon>
        <taxon>Viridiplantae</taxon>
        <taxon>Streptophyta</taxon>
        <taxon>Embryophyta</taxon>
        <taxon>Tracheophyta</taxon>
        <taxon>Spermatophyta</taxon>
        <taxon>Magnoliopsida</taxon>
        <taxon>eudicotyledons</taxon>
        <taxon>Gunneridae</taxon>
        <taxon>Pentapetalae</taxon>
        <taxon>rosids</taxon>
        <taxon>malvids</taxon>
        <taxon>Sapindales</taxon>
        <taxon>Anacardiaceae</taxon>
        <taxon>Pistacia</taxon>
    </lineage>
</organism>
<sequence>MSQIRQRIYPPPSSQPPSSSSTDIESQADCCSSTESQPASPPMGKYPHGILLYICT</sequence>
<keyword evidence="2" id="KW-1185">Reference proteome</keyword>